<dbReference type="EMBL" id="JAEDAO010000001">
    <property type="protein sequence ID" value="MBK0392669.1"/>
    <property type="molecule type" value="Genomic_DNA"/>
</dbReference>
<comment type="caution">
    <text evidence="3">The sequence shown here is derived from an EMBL/GenBank/DDBJ whole genome shotgun (WGS) entry which is preliminary data.</text>
</comment>
<dbReference type="InterPro" id="IPR008816">
    <property type="entry name" value="Gly_zipper_2TM_dom"/>
</dbReference>
<evidence type="ECO:0000256" key="1">
    <source>
        <dbReference type="SAM" id="SignalP"/>
    </source>
</evidence>
<name>A0A934Q1P7_9BURK</name>
<evidence type="ECO:0000313" key="3">
    <source>
        <dbReference type="EMBL" id="MBK0392669.1"/>
    </source>
</evidence>
<gene>
    <name evidence="3" type="ORF">I8E28_08700</name>
</gene>
<proteinExistence type="predicted"/>
<dbReference type="PROSITE" id="PS51257">
    <property type="entry name" value="PROKAR_LIPOPROTEIN"/>
    <property type="match status" value="1"/>
</dbReference>
<accession>A0A934Q1P7</accession>
<dbReference type="Pfam" id="PF05433">
    <property type="entry name" value="Rick_17kDa_Anti"/>
    <property type="match status" value="1"/>
</dbReference>
<keyword evidence="4" id="KW-1185">Reference proteome</keyword>
<reference evidence="3" key="1">
    <citation type="submission" date="2020-12" db="EMBL/GenBank/DDBJ databases">
        <title>Ramlibacter sp. nov., isolated from a freshwater alga, Cryptomonas.</title>
        <authorList>
            <person name="Kim H.M."/>
            <person name="Jeon C.O."/>
        </authorList>
    </citation>
    <scope>NUCLEOTIDE SEQUENCE</scope>
    <source>
        <strain evidence="3">CrO1</strain>
    </source>
</reference>
<feature type="signal peptide" evidence="1">
    <location>
        <begin position="1"/>
        <end position="18"/>
    </location>
</feature>
<organism evidence="3 4">
    <name type="scientific">Ramlibacter algicola</name>
    <dbReference type="NCBI Taxonomy" id="2795217"/>
    <lineage>
        <taxon>Bacteria</taxon>
        <taxon>Pseudomonadati</taxon>
        <taxon>Pseudomonadota</taxon>
        <taxon>Betaproteobacteria</taxon>
        <taxon>Burkholderiales</taxon>
        <taxon>Comamonadaceae</taxon>
        <taxon>Ramlibacter</taxon>
    </lineage>
</organism>
<feature type="chain" id="PRO_5037381643" evidence="1">
    <location>
        <begin position="19"/>
        <end position="185"/>
    </location>
</feature>
<dbReference type="RefSeq" id="WP_200787593.1">
    <property type="nucleotide sequence ID" value="NZ_JAEDAO010000001.1"/>
</dbReference>
<dbReference type="GO" id="GO:0019867">
    <property type="term" value="C:outer membrane"/>
    <property type="evidence" value="ECO:0007669"/>
    <property type="project" value="InterPro"/>
</dbReference>
<evidence type="ECO:0000259" key="2">
    <source>
        <dbReference type="Pfam" id="PF05433"/>
    </source>
</evidence>
<keyword evidence="1" id="KW-0732">Signal</keyword>
<dbReference type="AlphaFoldDB" id="A0A934Q1P7"/>
<protein>
    <submittedName>
        <fullName evidence="3">Glycine zipper 2TM domain-containing protein</fullName>
    </submittedName>
</protein>
<dbReference type="Proteomes" id="UP000617041">
    <property type="component" value="Unassembled WGS sequence"/>
</dbReference>
<sequence length="185" mass="18556">MRKHLMTIAAVSTAALLAACGTTTPVSETAYPVATPGGYSTTYPATTTYPSTAQVQTAPSAVELGRVTDIQTVAMGASAPDNRTRNAVIGGVLGAVVGSAIGKNVDNGHSRAGTTVLGGAAGAMAGSRIGQNDANTASAGAGGPAYRVSVQTDQGVMRTYEVGALGDLRVGDRVRIENNVIYRAS</sequence>
<evidence type="ECO:0000313" key="4">
    <source>
        <dbReference type="Proteomes" id="UP000617041"/>
    </source>
</evidence>
<feature type="domain" description="Glycine zipper 2TM" evidence="2">
    <location>
        <begin position="89"/>
        <end position="130"/>
    </location>
</feature>